<dbReference type="eggNOG" id="COG1524">
    <property type="taxonomic scope" value="Bacteria"/>
</dbReference>
<evidence type="ECO:0000313" key="1">
    <source>
        <dbReference type="EMBL" id="GAB61144.1"/>
    </source>
</evidence>
<evidence type="ECO:0000313" key="2">
    <source>
        <dbReference type="Proteomes" id="UP000002985"/>
    </source>
</evidence>
<sequence>MDSWRDYVLKEFTPQVVRLTLVADPDGLLTEEGIVMALRERGFEILEFDDSIAFRFSYESKYRSLWDKGELTDLVVILRSPTDDLSFLPYDLLRVGRKLSFNLGDLFPNLSYPVIEGLDRSNLDTLYQAQIRYKPEKLGDNTTKDFVLRHVFEIVPELIKQPHDLLRVLLRLHYKELHIPPILNERFIYILRQNKCFDAWPLEKIVSDREAFFEFLQERWPIFLEGMTSGKAEIVSEKGLTDDLKYSGPPNIPFDHHDIRIYIDNLFLEGMLHPVQHPKSDILSKTWVVSGIKVDPELDTLRRLQKLMKSIEGSIPDAEGRHQDWLIFAHRWAEVIVLFHQTGKHVELASSQLDFNKNWQDAGSTDHLKSASISELHANQFQMLQERIDKAFLLWIQKRYGGLYNQPPVPPVMVHHIPRAMERYMRSMGKEKVALILIDGMAFDSWLVVKEEFMKQRPHLSIRERAIFGWIPTITPVSRQAAFAGKPPMCFPNSINTLEREPVLWSQFWIDHGFTQSEISYVKGVNETKTHVIDEITLDQRIRILGLVVDTVDKIMHGMELGLAGMHNQVRQWAKEGFLGKLIDLLLERNYKIFLTSDHGSIEAKGCGRPAEGSIADVRGERVRIYPNQVLRKTIKTRFPEAMEWPQIGLPQDYLPLLAPGRSAFIHTDEQIIAHGGISLEESVVPFVQIERS</sequence>
<dbReference type="NCBIfam" id="NF033449">
    <property type="entry name" value="BREX_PglZ_3"/>
    <property type="match status" value="1"/>
</dbReference>
<dbReference type="SUPFAM" id="SSF53649">
    <property type="entry name" value="Alkaline phosphatase-like"/>
    <property type="match status" value="1"/>
</dbReference>
<gene>
    <name evidence="1" type="ORF">KSU1_B0287</name>
</gene>
<dbReference type="Proteomes" id="UP000002985">
    <property type="component" value="Unassembled WGS sequence"/>
</dbReference>
<comment type="caution">
    <text evidence="1">The sequence shown here is derived from an EMBL/GenBank/DDBJ whole genome shotgun (WGS) entry which is preliminary data.</text>
</comment>
<name>I3IHE9_9BACT</name>
<organism evidence="1 2">
    <name type="scientific">Candidatus Jettenia caeni</name>
    <dbReference type="NCBI Taxonomy" id="247490"/>
    <lineage>
        <taxon>Bacteria</taxon>
        <taxon>Pseudomonadati</taxon>
        <taxon>Planctomycetota</taxon>
        <taxon>Candidatus Brocadiia</taxon>
        <taxon>Candidatus Brocadiales</taxon>
        <taxon>Candidatus Brocadiaceae</taxon>
        <taxon>Candidatus Jettenia</taxon>
    </lineage>
</organism>
<protein>
    <submittedName>
        <fullName evidence="1">Uncharacterized protein</fullName>
    </submittedName>
</protein>
<dbReference type="InterPro" id="IPR017850">
    <property type="entry name" value="Alkaline_phosphatase_core_sf"/>
</dbReference>
<dbReference type="AlphaFoldDB" id="I3IHE9"/>
<dbReference type="Pfam" id="PF08665">
    <property type="entry name" value="PglZ"/>
    <property type="match status" value="1"/>
</dbReference>
<dbReference type="OrthoDB" id="9769734at2"/>
<keyword evidence="2" id="KW-1185">Reference proteome</keyword>
<accession>I3IHE9</accession>
<proteinExistence type="predicted"/>
<dbReference type="STRING" id="247490.KSU1_B0287"/>
<reference evidence="1 2" key="1">
    <citation type="journal article" date="2012" name="FEBS Lett.">
        <title>Anammox organism KSU-1 expresses a NirK-type copper-containing nitrite reductase instead of a NirS-type with cytochrome cd1.</title>
        <authorList>
            <person name="Hira D."/>
            <person name="Toh H."/>
            <person name="Migita C.T."/>
            <person name="Okubo H."/>
            <person name="Nishiyama T."/>
            <person name="Hattori M."/>
            <person name="Furukawa K."/>
            <person name="Fujii T."/>
        </authorList>
    </citation>
    <scope>NUCLEOTIDE SEQUENCE [LARGE SCALE GENOMIC DNA]</scope>
</reference>
<dbReference type="EMBL" id="BAFH01000002">
    <property type="protein sequence ID" value="GAB61144.1"/>
    <property type="molecule type" value="Genomic_DNA"/>
</dbReference>